<organism evidence="1 2">
    <name type="scientific">Oribacterium sinus F0268</name>
    <dbReference type="NCBI Taxonomy" id="585501"/>
    <lineage>
        <taxon>Bacteria</taxon>
        <taxon>Bacillati</taxon>
        <taxon>Bacillota</taxon>
        <taxon>Clostridia</taxon>
        <taxon>Lachnospirales</taxon>
        <taxon>Lachnospiraceae</taxon>
        <taxon>Oribacterium</taxon>
    </lineage>
</organism>
<dbReference type="EMBL" id="ACKX01000023">
    <property type="protein sequence ID" value="EEJ52504.1"/>
    <property type="molecule type" value="Genomic_DNA"/>
</dbReference>
<name>C2KUP8_9FIRM</name>
<comment type="caution">
    <text evidence="1">The sequence shown here is derived from an EMBL/GenBank/DDBJ whole genome shotgun (WGS) entry which is preliminary data.</text>
</comment>
<gene>
    <name evidence="1" type="ORF">HMPREF6123_0217</name>
</gene>
<evidence type="ECO:0000313" key="1">
    <source>
        <dbReference type="EMBL" id="EEJ52504.1"/>
    </source>
</evidence>
<feature type="non-terminal residue" evidence="1">
    <location>
        <position position="109"/>
    </location>
</feature>
<reference evidence="1 2" key="1">
    <citation type="submission" date="2009-04" db="EMBL/GenBank/DDBJ databases">
        <authorList>
            <person name="Qin X."/>
            <person name="Bachman B."/>
            <person name="Battles P."/>
            <person name="Bell A."/>
            <person name="Bess C."/>
            <person name="Bickham C."/>
            <person name="Chaboub L."/>
            <person name="Chen D."/>
            <person name="Coyle M."/>
            <person name="Deiros D.R."/>
            <person name="Dinh H."/>
            <person name="Forbes L."/>
            <person name="Fowler G."/>
            <person name="Francisco L."/>
            <person name="Fu Q."/>
            <person name="Gubbala S."/>
            <person name="Hale W."/>
            <person name="Han Y."/>
            <person name="Hemphill L."/>
            <person name="Highlander S.K."/>
            <person name="Hirani K."/>
            <person name="Hogues M."/>
            <person name="Jackson L."/>
            <person name="Jakkamsetti A."/>
            <person name="Javaid M."/>
            <person name="Jiang H."/>
            <person name="Korchina V."/>
            <person name="Kovar C."/>
            <person name="Lara F."/>
            <person name="Lee S."/>
            <person name="Mata R."/>
            <person name="Mathew T."/>
            <person name="Moen C."/>
            <person name="Morales K."/>
            <person name="Munidasa M."/>
            <person name="Nazareth L."/>
            <person name="Ngo R."/>
            <person name="Nguyen L."/>
            <person name="Okwuonu G."/>
            <person name="Ongeri F."/>
            <person name="Patil S."/>
            <person name="Petrosino J."/>
            <person name="Pham C."/>
            <person name="Pham P."/>
            <person name="Pu L.-L."/>
            <person name="Puazo M."/>
            <person name="Raj R."/>
            <person name="Reid J."/>
            <person name="Rouhana J."/>
            <person name="Saada N."/>
            <person name="Shang Y."/>
            <person name="Simmons D."/>
            <person name="Thornton R."/>
            <person name="Warren J."/>
            <person name="Weissenberger G."/>
            <person name="Zhang J."/>
            <person name="Zhang L."/>
            <person name="Zhou C."/>
            <person name="Zhu D."/>
            <person name="Muzny D."/>
            <person name="Worley K."/>
            <person name="Gibbs R."/>
        </authorList>
    </citation>
    <scope>NUCLEOTIDE SEQUENCE [LARGE SCALE GENOMIC DNA]</scope>
    <source>
        <strain evidence="1 2">F0268</strain>
    </source>
</reference>
<protein>
    <submittedName>
        <fullName evidence="1">Uncharacterized protein</fullName>
    </submittedName>
</protein>
<dbReference type="STRING" id="585501.HMPREF6123_0217"/>
<accession>C2KUP8</accession>
<dbReference type="AlphaFoldDB" id="C2KUP8"/>
<proteinExistence type="predicted"/>
<keyword evidence="2" id="KW-1185">Reference proteome</keyword>
<dbReference type="InParanoid" id="C2KUP8"/>
<dbReference type="Proteomes" id="UP000004121">
    <property type="component" value="Unassembled WGS sequence"/>
</dbReference>
<dbReference type="HOGENOM" id="CLU_2202585_0_0_9"/>
<sequence length="109" mass="12734">MAEKKVYVIHENLEWTQHLVKWLEEKKIPYELWDLSKGILNLQEAPPEGVFYNRMSASSHTRGHRYAPEYTEQVLSWLTRHGRKVVNGLGAINLEISKVKQYLALEENG</sequence>
<evidence type="ECO:0000313" key="2">
    <source>
        <dbReference type="Proteomes" id="UP000004121"/>
    </source>
</evidence>
<dbReference type="RefSeq" id="WP_007157752.1">
    <property type="nucleotide sequence ID" value="NZ_GG668535.1"/>
</dbReference>
<dbReference type="eggNOG" id="COG0189">
    <property type="taxonomic scope" value="Bacteria"/>
</dbReference>